<sequence length="253" mass="26887">MKKIMLLLSVLLISYSVNCQVKVYGFNLNGANENAPNTSLGTGTATVTVDVGLMTMRVQCDFSGLTGNVTASHIHAATATANTGAAGVATTTPTFPGFPSGVTSGTYDYTLDMSLNTSYNSSYITANGGTAASAFIALVAALDANKAYFNIHSSIYGGGEIRGFTCTLNSNSFELHSKLDVYPNPLKDVLTINNKTNKSLKVEILDLAGKLIDSKTVNFNTSQFDYSYLKSGIYLIKINTADKQSTTFKIIKS</sequence>
<feature type="domain" description="CHRD" evidence="3">
    <location>
        <begin position="22"/>
        <end position="167"/>
    </location>
</feature>
<evidence type="ECO:0000313" key="4">
    <source>
        <dbReference type="EMBL" id="TDD94947.1"/>
    </source>
</evidence>
<reference evidence="4 5" key="1">
    <citation type="submission" date="2019-03" db="EMBL/GenBank/DDBJ databases">
        <title>Flavobacterium AR-3-4 sp. nov. isolated from arctic soil.</title>
        <authorList>
            <person name="Chaudhary D.K."/>
        </authorList>
    </citation>
    <scope>NUCLEOTIDE SEQUENCE [LARGE SCALE GENOMIC DNA]</scope>
    <source>
        <strain evidence="4 5">AR-3-4</strain>
    </source>
</reference>
<dbReference type="Proteomes" id="UP000295479">
    <property type="component" value="Unassembled WGS sequence"/>
</dbReference>
<gene>
    <name evidence="4" type="ORF">E0F76_15615</name>
</gene>
<evidence type="ECO:0000256" key="1">
    <source>
        <dbReference type="ARBA" id="ARBA00022729"/>
    </source>
</evidence>
<organism evidence="4 5">
    <name type="scientific">Flavobacterium cellulosilyticum</name>
    <dbReference type="NCBI Taxonomy" id="2541731"/>
    <lineage>
        <taxon>Bacteria</taxon>
        <taxon>Pseudomonadati</taxon>
        <taxon>Bacteroidota</taxon>
        <taxon>Flavobacteriia</taxon>
        <taxon>Flavobacteriales</taxon>
        <taxon>Flavobacteriaceae</taxon>
        <taxon>Flavobacterium</taxon>
    </lineage>
</organism>
<evidence type="ECO:0000256" key="2">
    <source>
        <dbReference type="SAM" id="SignalP"/>
    </source>
</evidence>
<feature type="signal peptide" evidence="2">
    <location>
        <begin position="1"/>
        <end position="19"/>
    </location>
</feature>
<dbReference type="EMBL" id="SMFK01000013">
    <property type="protein sequence ID" value="TDD94947.1"/>
    <property type="molecule type" value="Genomic_DNA"/>
</dbReference>
<keyword evidence="1 2" id="KW-0732">Signal</keyword>
<evidence type="ECO:0000313" key="5">
    <source>
        <dbReference type="Proteomes" id="UP000295479"/>
    </source>
</evidence>
<dbReference type="AlphaFoldDB" id="A0A4V2YYY6"/>
<dbReference type="NCBIfam" id="TIGR04183">
    <property type="entry name" value="Por_Secre_tail"/>
    <property type="match status" value="1"/>
</dbReference>
<dbReference type="RefSeq" id="WP_132008221.1">
    <property type="nucleotide sequence ID" value="NZ_SMFK01000013.1"/>
</dbReference>
<dbReference type="InterPro" id="IPR010895">
    <property type="entry name" value="CHRD"/>
</dbReference>
<dbReference type="Pfam" id="PF07452">
    <property type="entry name" value="CHRD"/>
    <property type="match status" value="1"/>
</dbReference>
<feature type="chain" id="PRO_5020925233" evidence="2">
    <location>
        <begin position="20"/>
        <end position="253"/>
    </location>
</feature>
<dbReference type="Pfam" id="PF18962">
    <property type="entry name" value="Por_Secre_tail"/>
    <property type="match status" value="1"/>
</dbReference>
<proteinExistence type="predicted"/>
<protein>
    <submittedName>
        <fullName evidence="4">T9SS type A sorting domain-containing protein</fullName>
    </submittedName>
</protein>
<accession>A0A4V2YYY6</accession>
<evidence type="ECO:0000259" key="3">
    <source>
        <dbReference type="SMART" id="SM00754"/>
    </source>
</evidence>
<keyword evidence="5" id="KW-1185">Reference proteome</keyword>
<dbReference type="SMART" id="SM00754">
    <property type="entry name" value="CHRD"/>
    <property type="match status" value="1"/>
</dbReference>
<name>A0A4V2YYY6_9FLAO</name>
<dbReference type="OrthoDB" id="849076at2"/>
<comment type="caution">
    <text evidence="4">The sequence shown here is derived from an EMBL/GenBank/DDBJ whole genome shotgun (WGS) entry which is preliminary data.</text>
</comment>
<dbReference type="InterPro" id="IPR026444">
    <property type="entry name" value="Secre_tail"/>
</dbReference>